<sequence length="47" mass="5595">MWENIIGRLPDKLILICSILTFLVPFVIYKINKKLHKNGDPIWKKED</sequence>
<evidence type="ECO:0000313" key="3">
    <source>
        <dbReference type="Proteomes" id="UP000831537"/>
    </source>
</evidence>
<keyword evidence="1" id="KW-0812">Transmembrane</keyword>
<keyword evidence="1" id="KW-0472">Membrane</keyword>
<protein>
    <submittedName>
        <fullName evidence="2">Uncharacterized protein</fullName>
    </submittedName>
</protein>
<keyword evidence="1" id="KW-1133">Transmembrane helix</keyword>
<name>A0ABY4GM14_9BACI</name>
<gene>
    <name evidence="2" type="ORF">MUN87_19340</name>
</gene>
<keyword evidence="3" id="KW-1185">Reference proteome</keyword>
<organism evidence="2 3">
    <name type="scientific">Gracilibacillus salinarum</name>
    <dbReference type="NCBI Taxonomy" id="2932255"/>
    <lineage>
        <taxon>Bacteria</taxon>
        <taxon>Bacillati</taxon>
        <taxon>Bacillota</taxon>
        <taxon>Bacilli</taxon>
        <taxon>Bacillales</taxon>
        <taxon>Bacillaceae</taxon>
        <taxon>Gracilibacillus</taxon>
    </lineage>
</organism>
<feature type="transmembrane region" description="Helical" evidence="1">
    <location>
        <begin position="12"/>
        <end position="29"/>
    </location>
</feature>
<dbReference type="Proteomes" id="UP000831537">
    <property type="component" value="Chromosome"/>
</dbReference>
<reference evidence="2 3" key="1">
    <citation type="submission" date="2022-04" db="EMBL/GenBank/DDBJ databases">
        <title>Gracilibacillus sp. isolated from saltern.</title>
        <authorList>
            <person name="Won M."/>
            <person name="Lee C.-M."/>
            <person name="Woen H.-Y."/>
            <person name="Kwon S.-W."/>
        </authorList>
    </citation>
    <scope>NUCLEOTIDE SEQUENCE [LARGE SCALE GENOMIC DNA]</scope>
    <source>
        <strain evidence="2 3">SSPM10-3</strain>
    </source>
</reference>
<evidence type="ECO:0000313" key="2">
    <source>
        <dbReference type="EMBL" id="UOQ84782.1"/>
    </source>
</evidence>
<dbReference type="RefSeq" id="WP_244743027.1">
    <property type="nucleotide sequence ID" value="NZ_CP095071.1"/>
</dbReference>
<proteinExistence type="predicted"/>
<accession>A0ABY4GM14</accession>
<dbReference type="EMBL" id="CP095071">
    <property type="protein sequence ID" value="UOQ84782.1"/>
    <property type="molecule type" value="Genomic_DNA"/>
</dbReference>
<evidence type="ECO:0000256" key="1">
    <source>
        <dbReference type="SAM" id="Phobius"/>
    </source>
</evidence>